<dbReference type="RefSeq" id="WP_201330490.1">
    <property type="nucleotide sequence ID" value="NZ_BOCG01000702.1"/>
</dbReference>
<sequence length="306" mass="36012">MNNLQLKIPAAFFEEEVRNDYTISKKMKQIWAVELDLLNELDRVCQANDLPYYLSGGSLLGAVRHKGYIPWDDDVDVMMHRADFDRLCQLAGQFKQPYFFQTNETDPGSMRGHAQLRNSETTAILESERQFRYPFNQGIFIDIFPLDNVPDDPEERAEFLAEIKHTKYRAQQYYRYCTGRPNPKLTPARRALLYVHFFFLKLRSGKRNPYYEKFARDMVKYNQTETKNVAMVTLSTESCCWPRTQISQPERVPFEMLKLPIAKEYDALLTKQYGDWHVMVKADNMHMGVLFDPDKSYKEYLQGEAD</sequence>
<accession>A0ABQ3W3P1</accession>
<evidence type="ECO:0000313" key="2">
    <source>
        <dbReference type="EMBL" id="GHW00911.1"/>
    </source>
</evidence>
<gene>
    <name evidence="2" type="primary">licD3</name>
    <name evidence="2" type="ORF">lacNasYZ03_05980</name>
</gene>
<dbReference type="PANTHER" id="PTHR43404">
    <property type="entry name" value="LIPOPOLYSACCHARIDE CHOLINEPHOSPHOTRANSFERASE LICD"/>
    <property type="match status" value="1"/>
</dbReference>
<organism evidence="2 3">
    <name type="scientific">Lactobacillus nasalidis</name>
    <dbReference type="NCBI Taxonomy" id="2797258"/>
    <lineage>
        <taxon>Bacteria</taxon>
        <taxon>Bacillati</taxon>
        <taxon>Bacillota</taxon>
        <taxon>Bacilli</taxon>
        <taxon>Lactobacillales</taxon>
        <taxon>Lactobacillaceae</taxon>
        <taxon>Lactobacillus</taxon>
    </lineage>
</organism>
<evidence type="ECO:0000313" key="3">
    <source>
        <dbReference type="Proteomes" id="UP000616547"/>
    </source>
</evidence>
<keyword evidence="3" id="KW-1185">Reference proteome</keyword>
<keyword evidence="2" id="KW-0808">Transferase</keyword>
<reference evidence="3" key="1">
    <citation type="submission" date="2021-01" db="EMBL/GenBank/DDBJ databases">
        <title>Draft genome sequence of Nasalis larvatus strain YZ03.</title>
        <authorList>
            <person name="Suzuki-Hashido N."/>
            <person name="Tsuchida S."/>
            <person name="Hayakawa T."/>
        </authorList>
    </citation>
    <scope>NUCLEOTIDE SEQUENCE [LARGE SCALE GENOMIC DNA]</scope>
    <source>
        <strain evidence="3">YZ03</strain>
    </source>
</reference>
<dbReference type="PANTHER" id="PTHR43404:SF2">
    <property type="entry name" value="LIPOPOLYSACCHARIDE CHOLINEPHOSPHOTRANSFERASE LICD"/>
    <property type="match status" value="1"/>
</dbReference>
<comment type="caution">
    <text evidence="2">The sequence shown here is derived from an EMBL/GenBank/DDBJ whole genome shotgun (WGS) entry which is preliminary data.</text>
</comment>
<dbReference type="GO" id="GO:0016740">
    <property type="term" value="F:transferase activity"/>
    <property type="evidence" value="ECO:0007669"/>
    <property type="project" value="UniProtKB-KW"/>
</dbReference>
<proteinExistence type="predicted"/>
<protein>
    <submittedName>
        <fullName evidence="2">Phosphorylcholine transferase LicD</fullName>
    </submittedName>
</protein>
<dbReference type="Proteomes" id="UP000616547">
    <property type="component" value="Unassembled WGS sequence"/>
</dbReference>
<dbReference type="InterPro" id="IPR052942">
    <property type="entry name" value="LPS_cholinephosphotransferase"/>
</dbReference>
<name>A0ABQ3W3P1_9LACO</name>
<dbReference type="EMBL" id="BOCI01000146">
    <property type="protein sequence ID" value="GHW00911.1"/>
    <property type="molecule type" value="Genomic_DNA"/>
</dbReference>
<evidence type="ECO:0000259" key="1">
    <source>
        <dbReference type="Pfam" id="PF04991"/>
    </source>
</evidence>
<dbReference type="Pfam" id="PF04991">
    <property type="entry name" value="LicD"/>
    <property type="match status" value="1"/>
</dbReference>
<dbReference type="InterPro" id="IPR007074">
    <property type="entry name" value="LicD/FKTN/FKRP_NTP_transf"/>
</dbReference>
<feature type="domain" description="LicD/FKTN/FKRP nucleotidyltransferase" evidence="1">
    <location>
        <begin position="45"/>
        <end position="274"/>
    </location>
</feature>